<keyword evidence="2" id="KW-1185">Reference proteome</keyword>
<evidence type="ECO:0000313" key="2">
    <source>
        <dbReference type="Proteomes" id="UP001165064"/>
    </source>
</evidence>
<accession>A0ACB5SVJ2</accession>
<protein>
    <submittedName>
        <fullName evidence="1">Unnamed protein product</fullName>
    </submittedName>
</protein>
<gene>
    <name evidence="1" type="ORF">Amon02_000152400</name>
</gene>
<proteinExistence type="predicted"/>
<evidence type="ECO:0000313" key="1">
    <source>
        <dbReference type="EMBL" id="GME73764.1"/>
    </source>
</evidence>
<comment type="caution">
    <text evidence="1">The sequence shown here is derived from an EMBL/GenBank/DDBJ whole genome shotgun (WGS) entry which is preliminary data.</text>
</comment>
<organism evidence="1 2">
    <name type="scientific">Ambrosiozyma monospora</name>
    <name type="common">Yeast</name>
    <name type="synonym">Endomycopsis monosporus</name>
    <dbReference type="NCBI Taxonomy" id="43982"/>
    <lineage>
        <taxon>Eukaryota</taxon>
        <taxon>Fungi</taxon>
        <taxon>Dikarya</taxon>
        <taxon>Ascomycota</taxon>
        <taxon>Saccharomycotina</taxon>
        <taxon>Pichiomycetes</taxon>
        <taxon>Pichiales</taxon>
        <taxon>Pichiaceae</taxon>
        <taxon>Ambrosiozyma</taxon>
    </lineage>
</organism>
<dbReference type="EMBL" id="BSXS01000752">
    <property type="protein sequence ID" value="GME73764.1"/>
    <property type="molecule type" value="Genomic_DNA"/>
</dbReference>
<reference evidence="1" key="1">
    <citation type="submission" date="2023-04" db="EMBL/GenBank/DDBJ databases">
        <title>Ambrosiozyma monospora NBRC 10751.</title>
        <authorList>
            <person name="Ichikawa N."/>
            <person name="Sato H."/>
            <person name="Tonouchi N."/>
        </authorList>
    </citation>
    <scope>NUCLEOTIDE SEQUENCE</scope>
    <source>
        <strain evidence="1">NBRC 10751</strain>
    </source>
</reference>
<dbReference type="Proteomes" id="UP001165064">
    <property type="component" value="Unassembled WGS sequence"/>
</dbReference>
<sequence>MKCDKQSPCDSCTKAGIAASCKFLRSHQKGNDKNESKTTTVDASERNEGVKRHQHVSIQSTTTPNSSRLEMEQEIMSLKSKIKSLESLLKQYQNNTHPSHDSDSTEQSPHTQSILDIKLDSLNTNLIATKPGRTGYYGAFLSISNCASNISINTFLVFAKFLDKERNAYKQVHGTSPHIPSLINATVDDAELARTIEIKIAPITDVLIERISYFDHRLNDLLYNGFVDVPHVFDSIYTFFTLDEITGRYTFKPPTNISRYADLSMIFAIVPLTFPFCDTDSSLPQSLFLSLEVKSSIIKASTDALSLSQFQRRTSYSALISLVLLKDYFLSYSESGTDSMDKAKSSMMTTLIVDLGFRTGLHRDPKSIKNILYRKGSKLSTYTLPLPNSQTLWAYLEQLDASTSVFMGTPFRINDAFSDTHMPSFTGCEASRTFTNLLRETSLLVNSAHPLSLRDALLLRRKYVNLNCSLESLDSLIIPRDSFLQHSNLASIAHEVSLKLKIFGVLLVLDSYLLNILTDDQKYPSDQLTLENRDLLKQISRKTEIDFTQLSITVWKFWKDLSDGVTVFGKDNNFYIIYFQQTLLPVLRHSIIMFVIGVGCHIMASITPLFSRELPDYYKESESNTEYGFEIVSLDSLNICDTETSLIKDLLSSEDSTVSESTPNLFNCPKQICAFFCEIHRAASKNMTFSSNYGYFCLLKLLCIFACFTDSMCKVHSLKSNDTGKTFKEILDSTKKKVEETMKVGIVDLGFNLQVDDQSIQNMLNSVFTEEVFSSILGDTMFNMSKEFGL</sequence>
<name>A0ACB5SVJ2_AMBMO</name>